<dbReference type="Gene3D" id="3.40.1350.10">
    <property type="match status" value="1"/>
</dbReference>
<dbReference type="Proteomes" id="UP001501175">
    <property type="component" value="Unassembled WGS sequence"/>
</dbReference>
<reference evidence="2" key="1">
    <citation type="journal article" date="2019" name="Int. J. Syst. Evol. Microbiol.">
        <title>The Global Catalogue of Microorganisms (GCM) 10K type strain sequencing project: providing services to taxonomists for standard genome sequencing and annotation.</title>
        <authorList>
            <consortium name="The Broad Institute Genomics Platform"/>
            <consortium name="The Broad Institute Genome Sequencing Center for Infectious Disease"/>
            <person name="Wu L."/>
            <person name="Ma J."/>
        </authorList>
    </citation>
    <scope>NUCLEOTIDE SEQUENCE [LARGE SCALE GENOMIC DNA]</scope>
    <source>
        <strain evidence="2">JCM 17927</strain>
    </source>
</reference>
<name>A0ABP8NST8_9BACT</name>
<proteinExistence type="predicted"/>
<keyword evidence="2" id="KW-1185">Reference proteome</keyword>
<dbReference type="RefSeq" id="WP_345250037.1">
    <property type="nucleotide sequence ID" value="NZ_BAABHD010000084.1"/>
</dbReference>
<sequence length="161" mass="18489">MNQYLQELIRLDLEAKRLKCPNVPAFAIKPTKYSDKTANDLTRAIIRCIELYGGYAVRVQTQGQFNEKLGRWTKGTTKTGTADIHGIYNGQHLSIEVKIGRDRQSEAQRRTADQVSRSGGLYFIAKDFESFWQWFHAIDANSPTNTAFQHQPVTQKERRPE</sequence>
<evidence type="ECO:0000313" key="1">
    <source>
        <dbReference type="EMBL" id="GAA4470451.1"/>
    </source>
</evidence>
<dbReference type="InterPro" id="IPR011856">
    <property type="entry name" value="tRNA_endonuc-like_dom_sf"/>
</dbReference>
<comment type="caution">
    <text evidence="1">The sequence shown here is derived from an EMBL/GenBank/DDBJ whole genome shotgun (WGS) entry which is preliminary data.</text>
</comment>
<dbReference type="EMBL" id="BAABHD010000084">
    <property type="protein sequence ID" value="GAA4470451.1"/>
    <property type="molecule type" value="Genomic_DNA"/>
</dbReference>
<organism evidence="1 2">
    <name type="scientific">Nibrella saemangeumensis</name>
    <dbReference type="NCBI Taxonomy" id="1084526"/>
    <lineage>
        <taxon>Bacteria</taxon>
        <taxon>Pseudomonadati</taxon>
        <taxon>Bacteroidota</taxon>
        <taxon>Cytophagia</taxon>
        <taxon>Cytophagales</taxon>
        <taxon>Spirosomataceae</taxon>
        <taxon>Nibrella</taxon>
    </lineage>
</organism>
<accession>A0ABP8NST8</accession>
<protein>
    <recommendedName>
        <fullName evidence="3">VRR-NUC domain-containing protein</fullName>
    </recommendedName>
</protein>
<gene>
    <name evidence="1" type="ORF">GCM10023189_59060</name>
</gene>
<evidence type="ECO:0000313" key="2">
    <source>
        <dbReference type="Proteomes" id="UP001501175"/>
    </source>
</evidence>
<evidence type="ECO:0008006" key="3">
    <source>
        <dbReference type="Google" id="ProtNLM"/>
    </source>
</evidence>